<sequence>VSIGMNKLEQDDYLTNNSLCCAKILLITWITSPILDQKLELALVY</sequence>
<evidence type="ECO:0000313" key="1">
    <source>
        <dbReference type="EMBL" id="CAG8846170.1"/>
    </source>
</evidence>
<name>A0ABN7X238_GIGMA</name>
<feature type="non-terminal residue" evidence="1">
    <location>
        <position position="45"/>
    </location>
</feature>
<reference evidence="1 2" key="1">
    <citation type="submission" date="2021-06" db="EMBL/GenBank/DDBJ databases">
        <authorList>
            <person name="Kallberg Y."/>
            <person name="Tangrot J."/>
            <person name="Rosling A."/>
        </authorList>
    </citation>
    <scope>NUCLEOTIDE SEQUENCE [LARGE SCALE GENOMIC DNA]</scope>
    <source>
        <strain evidence="1 2">120-4 pot B 10/14</strain>
    </source>
</reference>
<accession>A0ABN7X238</accession>
<keyword evidence="2" id="KW-1185">Reference proteome</keyword>
<protein>
    <submittedName>
        <fullName evidence="1">770_t:CDS:1</fullName>
    </submittedName>
</protein>
<comment type="caution">
    <text evidence="1">The sequence shown here is derived from an EMBL/GenBank/DDBJ whole genome shotgun (WGS) entry which is preliminary data.</text>
</comment>
<evidence type="ECO:0000313" key="2">
    <source>
        <dbReference type="Proteomes" id="UP000789901"/>
    </source>
</evidence>
<dbReference type="EMBL" id="CAJVQB010082389">
    <property type="protein sequence ID" value="CAG8846170.1"/>
    <property type="molecule type" value="Genomic_DNA"/>
</dbReference>
<proteinExistence type="predicted"/>
<gene>
    <name evidence="1" type="ORF">GMARGA_LOCUS38032</name>
</gene>
<dbReference type="Proteomes" id="UP000789901">
    <property type="component" value="Unassembled WGS sequence"/>
</dbReference>
<feature type="non-terminal residue" evidence="1">
    <location>
        <position position="1"/>
    </location>
</feature>
<organism evidence="1 2">
    <name type="scientific">Gigaspora margarita</name>
    <dbReference type="NCBI Taxonomy" id="4874"/>
    <lineage>
        <taxon>Eukaryota</taxon>
        <taxon>Fungi</taxon>
        <taxon>Fungi incertae sedis</taxon>
        <taxon>Mucoromycota</taxon>
        <taxon>Glomeromycotina</taxon>
        <taxon>Glomeromycetes</taxon>
        <taxon>Diversisporales</taxon>
        <taxon>Gigasporaceae</taxon>
        <taxon>Gigaspora</taxon>
    </lineage>
</organism>